<evidence type="ECO:0000313" key="1">
    <source>
        <dbReference type="Proteomes" id="UP000095286"/>
    </source>
</evidence>
<accession>A0AC35UAA6</accession>
<organism evidence="1 2">
    <name type="scientific">Rhabditophanes sp. KR3021</name>
    <dbReference type="NCBI Taxonomy" id="114890"/>
    <lineage>
        <taxon>Eukaryota</taxon>
        <taxon>Metazoa</taxon>
        <taxon>Ecdysozoa</taxon>
        <taxon>Nematoda</taxon>
        <taxon>Chromadorea</taxon>
        <taxon>Rhabditida</taxon>
        <taxon>Tylenchina</taxon>
        <taxon>Panagrolaimomorpha</taxon>
        <taxon>Strongyloidoidea</taxon>
        <taxon>Alloionematidae</taxon>
        <taxon>Rhabditophanes</taxon>
    </lineage>
</organism>
<dbReference type="WBParaSite" id="RSKR_0000895000.1">
    <property type="protein sequence ID" value="RSKR_0000895000.1"/>
    <property type="gene ID" value="RSKR_0000895000"/>
</dbReference>
<name>A0AC35UAA6_9BILA</name>
<dbReference type="Proteomes" id="UP000095286">
    <property type="component" value="Unplaced"/>
</dbReference>
<proteinExistence type="predicted"/>
<protein>
    <submittedName>
        <fullName evidence="2">Uncharacterized protein</fullName>
    </submittedName>
</protein>
<sequence>MNSNTTPFKKVASKKSLSRKASNPNLPLADGYASTAFENVECMLDKIFSKARGQAFCVKQDKQDTPESFRKQTIEQPPQLLREDEPLYEDCMTPTSAINSNKIYMAPSYSALRDSENIGTSYVSNAPTSANTALSMNSQKSSCTSGVTALSIKSHNSLTQTSP</sequence>
<reference evidence="2" key="1">
    <citation type="submission" date="2016-11" db="UniProtKB">
        <authorList>
            <consortium name="WormBaseParasite"/>
        </authorList>
    </citation>
    <scope>IDENTIFICATION</scope>
    <source>
        <strain evidence="2">KR3021</strain>
    </source>
</reference>
<evidence type="ECO:0000313" key="2">
    <source>
        <dbReference type="WBParaSite" id="RSKR_0000895000.1"/>
    </source>
</evidence>